<reference evidence="3" key="2">
    <citation type="submission" date="2019-09" db="UniProtKB">
        <authorList>
            <consortium name="WormBaseParasite"/>
        </authorList>
    </citation>
    <scope>IDENTIFICATION</scope>
</reference>
<evidence type="ECO:0000313" key="2">
    <source>
        <dbReference type="Proteomes" id="UP000050761"/>
    </source>
</evidence>
<dbReference type="EMBL" id="UZAH01029524">
    <property type="protein sequence ID" value="VDP06517.1"/>
    <property type="molecule type" value="Genomic_DNA"/>
</dbReference>
<dbReference type="Proteomes" id="UP000050761">
    <property type="component" value="Unassembled WGS sequence"/>
</dbReference>
<accession>A0A183G4Y1</accession>
<evidence type="ECO:0000313" key="1">
    <source>
        <dbReference type="EMBL" id="VDP06517.1"/>
    </source>
</evidence>
<protein>
    <submittedName>
        <fullName evidence="3">Reverse transcriptase domain-containing protein</fullName>
    </submittedName>
</protein>
<name>A0A183G4Y1_HELPZ</name>
<reference evidence="1 2" key="1">
    <citation type="submission" date="2018-11" db="EMBL/GenBank/DDBJ databases">
        <authorList>
            <consortium name="Pathogen Informatics"/>
        </authorList>
    </citation>
    <scope>NUCLEOTIDE SEQUENCE [LARGE SCALE GENOMIC DNA]</scope>
</reference>
<proteinExistence type="predicted"/>
<sequence>MSRKEALKRWRDYFGGISTEEFPHPAVPSADPLHGRVHKVTVEETEADLRKIRPGKATGPNDLSADLWNSKFWCSTEWLAKFLNQVVAENKVPDSWQESTPIPIWKKKDSLADCSTYPPIRLLSHSTKIFMRIHDRRIREIVKLSDNQCGSVAGCGTIDAIHAARLLAKKHREKQKPVHIHSLSRVGEGLRSRTA</sequence>
<dbReference type="PANTHER" id="PTHR19446">
    <property type="entry name" value="REVERSE TRANSCRIPTASES"/>
    <property type="match status" value="1"/>
</dbReference>
<accession>A0A3P7ZYL3</accession>
<dbReference type="AlphaFoldDB" id="A0A183G4Y1"/>
<dbReference type="WBParaSite" id="HPBE_0001662501-mRNA-1">
    <property type="protein sequence ID" value="HPBE_0001662501-mRNA-1"/>
    <property type="gene ID" value="HPBE_0001662501"/>
</dbReference>
<evidence type="ECO:0000313" key="3">
    <source>
        <dbReference type="WBParaSite" id="HPBE_0001662501-mRNA-1"/>
    </source>
</evidence>
<organism evidence="2 3">
    <name type="scientific">Heligmosomoides polygyrus</name>
    <name type="common">Parasitic roundworm</name>
    <dbReference type="NCBI Taxonomy" id="6339"/>
    <lineage>
        <taxon>Eukaryota</taxon>
        <taxon>Metazoa</taxon>
        <taxon>Ecdysozoa</taxon>
        <taxon>Nematoda</taxon>
        <taxon>Chromadorea</taxon>
        <taxon>Rhabditida</taxon>
        <taxon>Rhabditina</taxon>
        <taxon>Rhabditomorpha</taxon>
        <taxon>Strongyloidea</taxon>
        <taxon>Heligmosomidae</taxon>
        <taxon>Heligmosomoides</taxon>
    </lineage>
</organism>
<dbReference type="OrthoDB" id="6160583at2759"/>
<gene>
    <name evidence="1" type="ORF">HPBE_LOCUS16624</name>
</gene>
<keyword evidence="2" id="KW-1185">Reference proteome</keyword>